<sequence>MISILKNSAKSLYSSNSKYLGSFKNNILYSTQKPCFNLQSSTTPFAFQERAYSTDYIFNDSGKKRVLITGGLGQLGYGVASELRKEIGTNNVILSDIKVPDSSVKENGPFVHLDILDPEAIEKIVVNEDIGAIIHFSAVLSALGEQFPQKALDININGTQHVLDISKKHQLRLLIPSSMGAFGPSTVRQNTPDLAIMRPKTVYGIAKVYAELMGEYYNSKHGVDFRSLRYPGIISADSLPGGGTTDYAVDIFHSAVKSNKYNCYLKNDAGLAMMYIDDCVTETVKFFLADNNTLKQRVYNVDAISFTPEELANEIKKQWSEKFEITYAPDFRQNIAITWPEYMNDSKAREDWGYNPKIVSTKDLVSVMFQKINKQKSL</sequence>
<evidence type="ECO:0000256" key="4">
    <source>
        <dbReference type="ARBA" id="ARBA00060557"/>
    </source>
</evidence>
<dbReference type="Gene3D" id="3.40.50.720">
    <property type="entry name" value="NAD(P)-binding Rossmann-like Domain"/>
    <property type="match status" value="1"/>
</dbReference>
<dbReference type="STRING" id="133385.A0A2T9Y9F6"/>
<evidence type="ECO:0000313" key="8">
    <source>
        <dbReference type="EMBL" id="PVU88962.1"/>
    </source>
</evidence>
<dbReference type="InterPro" id="IPR051225">
    <property type="entry name" value="NAD(P)_epim/dehydratase"/>
</dbReference>
<comment type="function">
    <text evidence="3">Catalyzes the NAD(+)-dependent oxidation of L-threonine to 2-amino-3-ketobutyrate, mediating L-threonine catabolism.</text>
</comment>
<dbReference type="AlphaFoldDB" id="A0A2T9Y9F6"/>
<feature type="domain" description="NAD-dependent epimerase/dehydratase" evidence="7">
    <location>
        <begin position="66"/>
        <end position="301"/>
    </location>
</feature>
<dbReference type="PANTHER" id="PTHR42687:SF1">
    <property type="entry name" value="L-THREONINE 3-DEHYDROGENASE, MITOCHONDRIAL"/>
    <property type="match status" value="1"/>
</dbReference>
<comment type="caution">
    <text evidence="8">The sequence shown here is derived from an EMBL/GenBank/DDBJ whole genome shotgun (WGS) entry which is preliminary data.</text>
</comment>
<protein>
    <recommendedName>
        <fullName evidence="6">L-threonine 3-dehydrogenase, mitochondrial</fullName>
        <ecNumber evidence="5">1.1.1.103</ecNumber>
    </recommendedName>
</protein>
<organism evidence="8 9">
    <name type="scientific">Smittium simulii</name>
    <dbReference type="NCBI Taxonomy" id="133385"/>
    <lineage>
        <taxon>Eukaryota</taxon>
        <taxon>Fungi</taxon>
        <taxon>Fungi incertae sedis</taxon>
        <taxon>Zoopagomycota</taxon>
        <taxon>Kickxellomycotina</taxon>
        <taxon>Harpellomycetes</taxon>
        <taxon>Harpellales</taxon>
        <taxon>Legeriomycetaceae</taxon>
        <taxon>Smittium</taxon>
    </lineage>
</organism>
<keyword evidence="9" id="KW-1185">Reference proteome</keyword>
<reference evidence="8 9" key="1">
    <citation type="journal article" date="2018" name="MBio">
        <title>Comparative Genomics Reveals the Core Gene Toolbox for the Fungus-Insect Symbiosis.</title>
        <authorList>
            <person name="Wang Y."/>
            <person name="Stata M."/>
            <person name="Wang W."/>
            <person name="Stajich J.E."/>
            <person name="White M.M."/>
            <person name="Moncalvo J.M."/>
        </authorList>
    </citation>
    <scope>NUCLEOTIDE SEQUENCE [LARGE SCALE GENOMIC DNA]</scope>
    <source>
        <strain evidence="8 9">SWE-8-4</strain>
    </source>
</reference>
<gene>
    <name evidence="8" type="ORF">BB561_005634</name>
</gene>
<evidence type="ECO:0000256" key="1">
    <source>
        <dbReference type="ARBA" id="ARBA00007637"/>
    </source>
</evidence>
<dbReference type="FunFam" id="3.40.50.720:FF:000077">
    <property type="entry name" value="L-threonine 3-dehydrogenase, mitochondrial"/>
    <property type="match status" value="1"/>
</dbReference>
<evidence type="ECO:0000256" key="2">
    <source>
        <dbReference type="ARBA" id="ARBA00050613"/>
    </source>
</evidence>
<comment type="pathway">
    <text evidence="4">Amino-acid degradation; L-threonine degradation via oxydo-reductase pathway; glycine from L-threonine: step 1/2.</text>
</comment>
<dbReference type="InterPro" id="IPR001509">
    <property type="entry name" value="Epimerase_deHydtase"/>
</dbReference>
<dbReference type="Pfam" id="PF01370">
    <property type="entry name" value="Epimerase"/>
    <property type="match status" value="1"/>
</dbReference>
<dbReference type="EC" id="1.1.1.103" evidence="5"/>
<dbReference type="InterPro" id="IPR036291">
    <property type="entry name" value="NAD(P)-bd_dom_sf"/>
</dbReference>
<evidence type="ECO:0000256" key="5">
    <source>
        <dbReference type="ARBA" id="ARBA00066604"/>
    </source>
</evidence>
<dbReference type="EMBL" id="MBFR01000350">
    <property type="protein sequence ID" value="PVU88962.1"/>
    <property type="molecule type" value="Genomic_DNA"/>
</dbReference>
<proteinExistence type="inferred from homology"/>
<evidence type="ECO:0000256" key="3">
    <source>
        <dbReference type="ARBA" id="ARBA00059023"/>
    </source>
</evidence>
<dbReference type="Proteomes" id="UP000245383">
    <property type="component" value="Unassembled WGS sequence"/>
</dbReference>
<dbReference type="OrthoDB" id="331544at2759"/>
<evidence type="ECO:0000313" key="9">
    <source>
        <dbReference type="Proteomes" id="UP000245383"/>
    </source>
</evidence>
<evidence type="ECO:0000259" key="7">
    <source>
        <dbReference type="Pfam" id="PF01370"/>
    </source>
</evidence>
<dbReference type="GO" id="GO:0006567">
    <property type="term" value="P:L-threonine catabolic process"/>
    <property type="evidence" value="ECO:0007669"/>
    <property type="project" value="TreeGrafter"/>
</dbReference>
<dbReference type="SUPFAM" id="SSF51735">
    <property type="entry name" value="NAD(P)-binding Rossmann-fold domains"/>
    <property type="match status" value="1"/>
</dbReference>
<comment type="catalytic activity">
    <reaction evidence="2">
        <text>L-threonine + NAD(+) = (2S)-2-amino-3-oxobutanoate + NADH + H(+)</text>
        <dbReference type="Rhea" id="RHEA:13161"/>
        <dbReference type="ChEBI" id="CHEBI:15378"/>
        <dbReference type="ChEBI" id="CHEBI:57540"/>
        <dbReference type="ChEBI" id="CHEBI:57926"/>
        <dbReference type="ChEBI" id="CHEBI:57945"/>
        <dbReference type="ChEBI" id="CHEBI:78948"/>
        <dbReference type="EC" id="1.1.1.103"/>
    </reaction>
</comment>
<dbReference type="GO" id="GO:0008743">
    <property type="term" value="F:L-threonine 3-dehydrogenase activity"/>
    <property type="evidence" value="ECO:0007669"/>
    <property type="project" value="UniProtKB-EC"/>
</dbReference>
<comment type="similarity">
    <text evidence="1">Belongs to the NAD(P)-dependent epimerase/dehydratase family.</text>
</comment>
<name>A0A2T9Y9F6_9FUNG</name>
<dbReference type="PANTHER" id="PTHR42687">
    <property type="entry name" value="L-THREONINE 3-DEHYDROGENASE"/>
    <property type="match status" value="1"/>
</dbReference>
<evidence type="ECO:0000256" key="6">
    <source>
        <dbReference type="ARBA" id="ARBA00069940"/>
    </source>
</evidence>
<accession>A0A2T9Y9F6</accession>